<dbReference type="InParanoid" id="E5ADE5"/>
<organism evidence="2 3">
    <name type="scientific">Leptosphaeria maculans (strain JN3 / isolate v23.1.3 / race Av1-4-5-6-7-8)</name>
    <name type="common">Blackleg fungus</name>
    <name type="synonym">Phoma lingam</name>
    <dbReference type="NCBI Taxonomy" id="985895"/>
    <lineage>
        <taxon>Eukaryota</taxon>
        <taxon>Fungi</taxon>
        <taxon>Dikarya</taxon>
        <taxon>Ascomycota</taxon>
        <taxon>Pezizomycotina</taxon>
        <taxon>Dothideomycetes</taxon>
        <taxon>Pleosporomycetidae</taxon>
        <taxon>Pleosporales</taxon>
        <taxon>Pleosporineae</taxon>
        <taxon>Leptosphaeriaceae</taxon>
        <taxon>Plenodomus</taxon>
        <taxon>Plenodomus lingam/Leptosphaeria maculans species complex</taxon>
    </lineage>
</organism>
<evidence type="ECO:0000259" key="1">
    <source>
        <dbReference type="PROSITE" id="PS50142"/>
    </source>
</evidence>
<evidence type="ECO:0000313" key="3">
    <source>
        <dbReference type="Proteomes" id="UP000002668"/>
    </source>
</evidence>
<evidence type="ECO:0000313" key="2">
    <source>
        <dbReference type="EMBL" id="CBY01234.1"/>
    </source>
</evidence>
<dbReference type="Gene3D" id="1.10.1520.10">
    <property type="entry name" value="Ribonuclease III domain"/>
    <property type="match status" value="1"/>
</dbReference>
<dbReference type="VEuPathDB" id="FungiDB:LEMA_P000210.1"/>
<keyword evidence="3" id="KW-1185">Reference proteome</keyword>
<dbReference type="SUPFAM" id="SSF69065">
    <property type="entry name" value="RNase III domain-like"/>
    <property type="match status" value="1"/>
</dbReference>
<dbReference type="PROSITE" id="PS50142">
    <property type="entry name" value="RNASE_3_2"/>
    <property type="match status" value="1"/>
</dbReference>
<dbReference type="RefSeq" id="XP_003844713.1">
    <property type="nucleotide sequence ID" value="XM_003844665.1"/>
</dbReference>
<reference evidence="3" key="1">
    <citation type="journal article" date="2011" name="Nat. Commun.">
        <title>Effector diversification within compartments of the Leptosphaeria maculans genome affected by Repeat-Induced Point mutations.</title>
        <authorList>
            <person name="Rouxel T."/>
            <person name="Grandaubert J."/>
            <person name="Hane J.K."/>
            <person name="Hoede C."/>
            <person name="van de Wouw A.P."/>
            <person name="Couloux A."/>
            <person name="Dominguez V."/>
            <person name="Anthouard V."/>
            <person name="Bally P."/>
            <person name="Bourras S."/>
            <person name="Cozijnsen A.J."/>
            <person name="Ciuffetti L.M."/>
            <person name="Degrave A."/>
            <person name="Dilmaghani A."/>
            <person name="Duret L."/>
            <person name="Fudal I."/>
            <person name="Goodwin S.B."/>
            <person name="Gout L."/>
            <person name="Glaser N."/>
            <person name="Linglin J."/>
            <person name="Kema G.H.J."/>
            <person name="Lapalu N."/>
            <person name="Lawrence C.B."/>
            <person name="May K."/>
            <person name="Meyer M."/>
            <person name="Ollivier B."/>
            <person name="Poulain J."/>
            <person name="Schoch C.L."/>
            <person name="Simon A."/>
            <person name="Spatafora J.W."/>
            <person name="Stachowiak A."/>
            <person name="Turgeon B.G."/>
            <person name="Tyler B.M."/>
            <person name="Vincent D."/>
            <person name="Weissenbach J."/>
            <person name="Amselem J."/>
            <person name="Quesneville H."/>
            <person name="Oliver R.P."/>
            <person name="Wincker P."/>
            <person name="Balesdent M.-H."/>
            <person name="Howlett B.J."/>
        </authorList>
    </citation>
    <scope>NUCLEOTIDE SEQUENCE [LARGE SCALE GENOMIC DNA]</scope>
    <source>
        <strain evidence="3">JN3 / isolate v23.1.3 / race Av1-4-5-6-7-8</strain>
    </source>
</reference>
<protein>
    <recommendedName>
        <fullName evidence="1">RNase III domain-containing protein</fullName>
    </recommendedName>
</protein>
<dbReference type="STRING" id="985895.E5ADE5"/>
<dbReference type="Pfam" id="PF00636">
    <property type="entry name" value="Ribonuclease_3"/>
    <property type="match status" value="1"/>
</dbReference>
<proteinExistence type="predicted"/>
<dbReference type="GeneID" id="13286207"/>
<dbReference type="eggNOG" id="ENOG502SXGS">
    <property type="taxonomic scope" value="Eukaryota"/>
</dbReference>
<gene>
    <name evidence="2" type="ORF">LEMA_P000210.1</name>
</gene>
<dbReference type="InterPro" id="IPR000999">
    <property type="entry name" value="RNase_III_dom"/>
</dbReference>
<name>E5ADE5_LEPMJ</name>
<sequence length="207" mass="22858">MFAYSRKIIATSTSCLISKQGPPYMKIPSMSRFQSSIATESPSVLPAVDLNQTIHNVEGKVSQCEQIITYTAKSKYHLLNALNASGCLISHNNTTYSIPHNSGLAVLGDARMAGVLCKWWWGKSPKAHKGQWTQIRHDKCGNGFLAQLGREKGLHECIILSPGAIVVSDKMVATLIEALCGAIYLDGGEEELERVMRKLDFHQHQYL</sequence>
<dbReference type="AlphaFoldDB" id="E5ADE5"/>
<dbReference type="SMART" id="SM00535">
    <property type="entry name" value="RIBOc"/>
    <property type="match status" value="1"/>
</dbReference>
<dbReference type="EMBL" id="FP929139">
    <property type="protein sequence ID" value="CBY01234.1"/>
    <property type="molecule type" value="Genomic_DNA"/>
</dbReference>
<dbReference type="GO" id="GO:0006396">
    <property type="term" value="P:RNA processing"/>
    <property type="evidence" value="ECO:0007669"/>
    <property type="project" value="InterPro"/>
</dbReference>
<dbReference type="HOGENOM" id="CLU_000907_3_0_1"/>
<dbReference type="GO" id="GO:0004525">
    <property type="term" value="F:ribonuclease III activity"/>
    <property type="evidence" value="ECO:0007669"/>
    <property type="project" value="InterPro"/>
</dbReference>
<feature type="domain" description="RNase III" evidence="1">
    <location>
        <begin position="61"/>
        <end position="188"/>
    </location>
</feature>
<dbReference type="OrthoDB" id="67027at2759"/>
<dbReference type="InterPro" id="IPR036389">
    <property type="entry name" value="RNase_III_sf"/>
</dbReference>
<dbReference type="CDD" id="cd00593">
    <property type="entry name" value="RIBOc"/>
    <property type="match status" value="1"/>
</dbReference>
<accession>E5ADE5</accession>
<dbReference type="OMA" id="YNTPTIN"/>
<dbReference type="Proteomes" id="UP000002668">
    <property type="component" value="Genome"/>
</dbReference>